<gene>
    <name evidence="1" type="ORF">Pcinc_043048</name>
</gene>
<sequence>MTDFDIVVSGTKREAKARERKLFGFDDNLATLLRSFRGNDRVRGALSEPDGVCIKAAIASGGSVFSRNKWNTNKKTQTTKLLAVFGERVAVSSSTQECQECQCEGSGV</sequence>
<name>A0AAE1BJH3_PETCI</name>
<accession>A0AAE1BJH3</accession>
<keyword evidence="2" id="KW-1185">Reference proteome</keyword>
<reference evidence="1" key="1">
    <citation type="submission" date="2023-10" db="EMBL/GenBank/DDBJ databases">
        <title>Genome assemblies of two species of porcelain crab, Petrolisthes cinctipes and Petrolisthes manimaculis (Anomura: Porcellanidae).</title>
        <authorList>
            <person name="Angst P."/>
        </authorList>
    </citation>
    <scope>NUCLEOTIDE SEQUENCE</scope>
    <source>
        <strain evidence="1">PB745_01</strain>
        <tissue evidence="1">Gill</tissue>
    </source>
</reference>
<evidence type="ECO:0000313" key="1">
    <source>
        <dbReference type="EMBL" id="KAK3850234.1"/>
    </source>
</evidence>
<dbReference type="EMBL" id="JAWQEG010008483">
    <property type="protein sequence ID" value="KAK3850234.1"/>
    <property type="molecule type" value="Genomic_DNA"/>
</dbReference>
<protein>
    <submittedName>
        <fullName evidence="1">Uncharacterized protein</fullName>
    </submittedName>
</protein>
<proteinExistence type="predicted"/>
<comment type="caution">
    <text evidence="1">The sequence shown here is derived from an EMBL/GenBank/DDBJ whole genome shotgun (WGS) entry which is preliminary data.</text>
</comment>
<dbReference type="Proteomes" id="UP001286313">
    <property type="component" value="Unassembled WGS sequence"/>
</dbReference>
<organism evidence="1 2">
    <name type="scientific">Petrolisthes cinctipes</name>
    <name type="common">Flat porcelain crab</name>
    <dbReference type="NCBI Taxonomy" id="88211"/>
    <lineage>
        <taxon>Eukaryota</taxon>
        <taxon>Metazoa</taxon>
        <taxon>Ecdysozoa</taxon>
        <taxon>Arthropoda</taxon>
        <taxon>Crustacea</taxon>
        <taxon>Multicrustacea</taxon>
        <taxon>Malacostraca</taxon>
        <taxon>Eumalacostraca</taxon>
        <taxon>Eucarida</taxon>
        <taxon>Decapoda</taxon>
        <taxon>Pleocyemata</taxon>
        <taxon>Anomura</taxon>
        <taxon>Galatheoidea</taxon>
        <taxon>Porcellanidae</taxon>
        <taxon>Petrolisthes</taxon>
    </lineage>
</organism>
<dbReference type="AlphaFoldDB" id="A0AAE1BJH3"/>
<evidence type="ECO:0000313" key="2">
    <source>
        <dbReference type="Proteomes" id="UP001286313"/>
    </source>
</evidence>